<dbReference type="InterPro" id="IPR002397">
    <property type="entry name" value="Cyt_P450_B"/>
</dbReference>
<dbReference type="EMBL" id="JANUGQ010000005">
    <property type="protein sequence ID" value="MCS0635777.1"/>
    <property type="molecule type" value="Genomic_DNA"/>
</dbReference>
<dbReference type="PRINTS" id="PR00359">
    <property type="entry name" value="BP450"/>
</dbReference>
<dbReference type="PROSITE" id="PS00086">
    <property type="entry name" value="CYTOCHROME_P450"/>
    <property type="match status" value="1"/>
</dbReference>
<evidence type="ECO:0000256" key="2">
    <source>
        <dbReference type="RuleBase" id="RU000461"/>
    </source>
</evidence>
<keyword evidence="2" id="KW-0479">Metal-binding</keyword>
<dbReference type="InterPro" id="IPR036396">
    <property type="entry name" value="Cyt_P450_sf"/>
</dbReference>
<name>A0ABT2CFB6_9ACTN</name>
<dbReference type="InterPro" id="IPR017972">
    <property type="entry name" value="Cyt_P450_CS"/>
</dbReference>
<reference evidence="3" key="1">
    <citation type="submission" date="2022-08" db="EMBL/GenBank/DDBJ databases">
        <authorList>
            <person name="Somphong A."/>
            <person name="Phongsopitanun W."/>
        </authorList>
    </citation>
    <scope>NUCLEOTIDE SEQUENCE</scope>
    <source>
        <strain evidence="3">LP05-1</strain>
    </source>
</reference>
<accession>A0ABT2CFB6</accession>
<sequence>MPAPDVFVLDPNATDPDAEHKQLRAIGPAVKVDMLGVTVWSVNHPYLLKELLANPDVSRDARLHWSEYDEALKTWPLILWVAVENMFTTYGETRARLRRLVAPAFTARRIQALKPTVDGLAAGLIARLAERPAGEVVDVRTELASPLPVSVISHLMGVPPDQGHAFGQAIYSAFGSTDTLEQVMADGAHLIAMLEELIAVKRVTPGDDLTSQLIAARDTEGDGSALTETELRDTLMLVIAAGTETTVNLIEQTIVLCLTHPEQLDHLRSGRATISDLVEEALRCEPPFRHMPMRYAVHDIPLPDGQVIAQGEAILASYAAANRHPVWHQDADTFDITRPVKEHVAFGHGVHFCLGSALGRLQTASTLAQFFEAFPDARLAVPVEELTLLPSLIFNGHRSLPMIMRPGR</sequence>
<gene>
    <name evidence="3" type="ORF">NX801_08885</name>
</gene>
<dbReference type="PANTHER" id="PTHR46696">
    <property type="entry name" value="P450, PUTATIVE (EUROFUNG)-RELATED"/>
    <property type="match status" value="1"/>
</dbReference>
<evidence type="ECO:0000313" key="3">
    <source>
        <dbReference type="EMBL" id="MCS0635777.1"/>
    </source>
</evidence>
<keyword evidence="2" id="KW-0503">Monooxygenase</keyword>
<dbReference type="Gene3D" id="1.10.630.10">
    <property type="entry name" value="Cytochrome P450"/>
    <property type="match status" value="1"/>
</dbReference>
<dbReference type="PANTHER" id="PTHR46696:SF1">
    <property type="entry name" value="CYTOCHROME P450 YJIB-RELATED"/>
    <property type="match status" value="1"/>
</dbReference>
<keyword evidence="2" id="KW-0349">Heme</keyword>
<comment type="similarity">
    <text evidence="1 2">Belongs to the cytochrome P450 family.</text>
</comment>
<dbReference type="Pfam" id="PF00067">
    <property type="entry name" value="p450"/>
    <property type="match status" value="1"/>
</dbReference>
<dbReference type="CDD" id="cd11029">
    <property type="entry name" value="CYP107-like"/>
    <property type="match status" value="1"/>
</dbReference>
<proteinExistence type="inferred from homology"/>
<dbReference type="InterPro" id="IPR001128">
    <property type="entry name" value="Cyt_P450"/>
</dbReference>
<dbReference type="RefSeq" id="WP_258786664.1">
    <property type="nucleotide sequence ID" value="NZ_JANUGQ010000005.1"/>
</dbReference>
<keyword evidence="2" id="KW-0408">Iron</keyword>
<dbReference type="SUPFAM" id="SSF48264">
    <property type="entry name" value="Cytochrome P450"/>
    <property type="match status" value="1"/>
</dbReference>
<keyword evidence="4" id="KW-1185">Reference proteome</keyword>
<organism evidence="3 4">
    <name type="scientific">Streptomyces pyxinae</name>
    <dbReference type="NCBI Taxonomy" id="2970734"/>
    <lineage>
        <taxon>Bacteria</taxon>
        <taxon>Bacillati</taxon>
        <taxon>Actinomycetota</taxon>
        <taxon>Actinomycetes</taxon>
        <taxon>Kitasatosporales</taxon>
        <taxon>Streptomycetaceae</taxon>
        <taxon>Streptomyces</taxon>
    </lineage>
</organism>
<evidence type="ECO:0000313" key="4">
    <source>
        <dbReference type="Proteomes" id="UP001431313"/>
    </source>
</evidence>
<dbReference type="Proteomes" id="UP001431313">
    <property type="component" value="Unassembled WGS sequence"/>
</dbReference>
<evidence type="ECO:0000256" key="1">
    <source>
        <dbReference type="ARBA" id="ARBA00010617"/>
    </source>
</evidence>
<keyword evidence="2" id="KW-0560">Oxidoreductase</keyword>
<protein>
    <submittedName>
        <fullName evidence="3">Cytochrome P450</fullName>
    </submittedName>
</protein>
<comment type="caution">
    <text evidence="3">The sequence shown here is derived from an EMBL/GenBank/DDBJ whole genome shotgun (WGS) entry which is preliminary data.</text>
</comment>